<accession>A0A7S3FTK5</accession>
<reference evidence="2" key="1">
    <citation type="submission" date="2021-01" db="EMBL/GenBank/DDBJ databases">
        <authorList>
            <person name="Corre E."/>
            <person name="Pelletier E."/>
            <person name="Niang G."/>
            <person name="Scheremetjew M."/>
            <person name="Finn R."/>
            <person name="Kale V."/>
            <person name="Holt S."/>
            <person name="Cochrane G."/>
            <person name="Meng A."/>
            <person name="Brown T."/>
            <person name="Cohen L."/>
        </authorList>
    </citation>
    <scope>NUCLEOTIDE SEQUENCE</scope>
    <source>
        <strain evidence="2">Ras09</strain>
    </source>
</reference>
<keyword evidence="1" id="KW-1133">Transmembrane helix</keyword>
<dbReference type="EMBL" id="HBIA01005034">
    <property type="protein sequence ID" value="CAE0230874.1"/>
    <property type="molecule type" value="Transcribed_RNA"/>
</dbReference>
<feature type="transmembrane region" description="Helical" evidence="1">
    <location>
        <begin position="90"/>
        <end position="109"/>
    </location>
</feature>
<name>A0A7S3FTK5_9SPIT</name>
<gene>
    <name evidence="2" type="ORF">SRAS04492_LOCUS2668</name>
</gene>
<keyword evidence="1" id="KW-0812">Transmembrane</keyword>
<organism evidence="2">
    <name type="scientific">Strombidium rassoulzadegani</name>
    <dbReference type="NCBI Taxonomy" id="1082188"/>
    <lineage>
        <taxon>Eukaryota</taxon>
        <taxon>Sar</taxon>
        <taxon>Alveolata</taxon>
        <taxon>Ciliophora</taxon>
        <taxon>Intramacronucleata</taxon>
        <taxon>Spirotrichea</taxon>
        <taxon>Oligotrichia</taxon>
        <taxon>Strombidiidae</taxon>
        <taxon>Strombidium</taxon>
    </lineage>
</organism>
<proteinExistence type="predicted"/>
<evidence type="ECO:0000256" key="1">
    <source>
        <dbReference type="SAM" id="Phobius"/>
    </source>
</evidence>
<protein>
    <submittedName>
        <fullName evidence="2">Uncharacterized protein</fullName>
    </submittedName>
</protein>
<sequence>MNTAMSFQPQWSDQMSQKTSLLRGSISELRQFKGYKNTDELRESIQSLKTDLDDLFSSIKNQLPIDATKSESEEEKNSWFAGVYDQEKQVMFSVLILSTLLFLTSVYMMREDEASVSRRRHPY</sequence>
<keyword evidence="1" id="KW-0472">Membrane</keyword>
<dbReference type="AlphaFoldDB" id="A0A7S3FTK5"/>
<evidence type="ECO:0000313" key="2">
    <source>
        <dbReference type="EMBL" id="CAE0230874.1"/>
    </source>
</evidence>